<proteinExistence type="inferred from homology"/>
<dbReference type="InterPro" id="IPR014729">
    <property type="entry name" value="Rossmann-like_a/b/a_fold"/>
</dbReference>
<evidence type="ECO:0000259" key="2">
    <source>
        <dbReference type="Pfam" id="PF00582"/>
    </source>
</evidence>
<dbReference type="InterPro" id="IPR006016">
    <property type="entry name" value="UspA"/>
</dbReference>
<dbReference type="SUPFAM" id="SSF52402">
    <property type="entry name" value="Adenine nucleotide alpha hydrolases-like"/>
    <property type="match status" value="2"/>
</dbReference>
<evidence type="ECO:0000256" key="1">
    <source>
        <dbReference type="ARBA" id="ARBA00008791"/>
    </source>
</evidence>
<name>A0A194AIB0_9BACT</name>
<keyword evidence="4" id="KW-1185">Reference proteome</keyword>
<evidence type="ECO:0000313" key="3">
    <source>
        <dbReference type="EMBL" id="GAU08494.1"/>
    </source>
</evidence>
<sequence length="304" mass="34308">MFFKKILLAVTPSPESDYAAREAIELARENGAKLYVFHACGVEYGWGQVRHLVPCGEVEKMKNHLEEYYRKMTDGLQDVTFEVTPGLPHNEILRFARKKKIDLIVMGPHASEHIECRSTIWGAAGSCLEKVSQKARCPVYIVTRPRPLHKDHPLQIVVATDFSRPASHALQFARRMARTYKAGLHVFHAVDVKGGYQGIREDQESIEQECEEAVKRIEKTCANRLAGVDSFTAQAWEGTPYQEIIKCARWKHADLIIMAHHSGDAPEDEAFMGSTVVRVALRAHCPVMSVNYQAIAGKLREEEQ</sequence>
<dbReference type="Gene3D" id="3.40.50.620">
    <property type="entry name" value="HUPs"/>
    <property type="match status" value="1"/>
</dbReference>
<reference evidence="4" key="1">
    <citation type="submission" date="2016-06" db="EMBL/GenBank/DDBJ databases">
        <title>Draft genome sequence of Desulfoplanes formicivorans strain Pf12B.</title>
        <authorList>
            <person name="Watanabe M."/>
            <person name="Kojima H."/>
            <person name="Fukui M."/>
        </authorList>
    </citation>
    <scope>NUCLEOTIDE SEQUENCE [LARGE SCALE GENOMIC DNA]</scope>
    <source>
        <strain evidence="4">Pf12B</strain>
    </source>
</reference>
<dbReference type="Gene3D" id="3.40.50.12370">
    <property type="match status" value="1"/>
</dbReference>
<dbReference type="InterPro" id="IPR006015">
    <property type="entry name" value="Universal_stress_UspA"/>
</dbReference>
<dbReference type="Pfam" id="PF00582">
    <property type="entry name" value="Usp"/>
    <property type="match status" value="2"/>
</dbReference>
<dbReference type="Proteomes" id="UP000095200">
    <property type="component" value="Unassembled WGS sequence"/>
</dbReference>
<dbReference type="RefSeq" id="WP_069858067.1">
    <property type="nucleotide sequence ID" value="NZ_BDFE01000015.1"/>
</dbReference>
<gene>
    <name evidence="3" type="ORF">DPF_1204</name>
</gene>
<dbReference type="STRING" id="1592317.DPF_1204"/>
<feature type="domain" description="UspA" evidence="2">
    <location>
        <begin position="156"/>
        <end position="290"/>
    </location>
</feature>
<feature type="domain" description="UspA" evidence="2">
    <location>
        <begin position="3"/>
        <end position="142"/>
    </location>
</feature>
<evidence type="ECO:0000313" key="4">
    <source>
        <dbReference type="Proteomes" id="UP000095200"/>
    </source>
</evidence>
<comment type="similarity">
    <text evidence="1">Belongs to the universal stress protein A family.</text>
</comment>
<protein>
    <submittedName>
        <fullName evidence="3">Universal stress protein UspA</fullName>
    </submittedName>
</protein>
<organism evidence="3 4">
    <name type="scientific">Desulfoplanes formicivorans</name>
    <dbReference type="NCBI Taxonomy" id="1592317"/>
    <lineage>
        <taxon>Bacteria</taxon>
        <taxon>Pseudomonadati</taxon>
        <taxon>Thermodesulfobacteriota</taxon>
        <taxon>Desulfovibrionia</taxon>
        <taxon>Desulfovibrionales</taxon>
        <taxon>Desulfoplanaceae</taxon>
        <taxon>Desulfoplanes</taxon>
    </lineage>
</organism>
<dbReference type="PRINTS" id="PR01438">
    <property type="entry name" value="UNVRSLSTRESS"/>
</dbReference>
<dbReference type="CDD" id="cd00293">
    <property type="entry name" value="USP-like"/>
    <property type="match status" value="2"/>
</dbReference>
<dbReference type="AlphaFoldDB" id="A0A194AIB0"/>
<dbReference type="EMBL" id="BDFE01000015">
    <property type="protein sequence ID" value="GAU08494.1"/>
    <property type="molecule type" value="Genomic_DNA"/>
</dbReference>
<dbReference type="PANTHER" id="PTHR46268:SF6">
    <property type="entry name" value="UNIVERSAL STRESS PROTEIN UP12"/>
    <property type="match status" value="1"/>
</dbReference>
<accession>A0A194AIB0</accession>
<dbReference type="OrthoDB" id="5512840at2"/>
<dbReference type="PANTHER" id="PTHR46268">
    <property type="entry name" value="STRESS RESPONSE PROTEIN NHAX"/>
    <property type="match status" value="1"/>
</dbReference>
<comment type="caution">
    <text evidence="3">The sequence shown here is derived from an EMBL/GenBank/DDBJ whole genome shotgun (WGS) entry which is preliminary data.</text>
</comment>